<feature type="domain" description="HAMP" evidence="11">
    <location>
        <begin position="233"/>
        <end position="287"/>
    </location>
</feature>
<evidence type="ECO:0000313" key="13">
    <source>
        <dbReference type="Proteomes" id="UP000002171"/>
    </source>
</evidence>
<keyword evidence="4 9" id="KW-0472">Membrane</keyword>
<evidence type="ECO:0000256" key="6">
    <source>
        <dbReference type="ARBA" id="ARBA00029447"/>
    </source>
</evidence>
<evidence type="ECO:0000256" key="2">
    <source>
        <dbReference type="ARBA" id="ARBA00022692"/>
    </source>
</evidence>
<dbReference type="PRINTS" id="PR00260">
    <property type="entry name" value="CHEMTRNSDUCR"/>
</dbReference>
<dbReference type="Pfam" id="PF00015">
    <property type="entry name" value="MCPsignal"/>
    <property type="match status" value="1"/>
</dbReference>
<sequence length="564" mass="61257">MLLGSLKIATRIYLLAGLMLGLISMVGGVAIFQMNKIGIELIDIAEEDIPITNALSKVTQHQLEQAILFERSLTYATALNFGEQRNSELTSTLNKFSQLSDKVNNEFKELEQLIDEAIVKTHSEAAKLEFTQLLTTIMAIDKDHKQYEGKALSLLEQMQNGAYEQARSSVDSVIALEEKIDHGLVEALAKTQDFTLQATRQAEKDELDALKAITILFGIALFIGIAVPAAISRSVTSPVKEMRNRLRELAEGDGDLRVRLPIKGKDETTEASIAFNTLMEKLGIMINSIKSTSTTLVQSSENTIVVMEATRDQVTQQKNETELVANSVQEMAASVTQIAQSTEHAASLGSDVLNNVKSGSSMAMQNQNVIQELVGNVDNAASQLTTLAEETDRISEVLNNIRGIAEQTNLLALNAAIEAARAGESGRGFAVVADEVRSLSQRTQSSTEDIQELLQRLQTGTTNAVSIMREGQNNAETCIQHSEKTTAELNDATHAVENMAAMNTQIAAAAEEQSAVVREIHTNLASISEYASSTNDSANQTAEINRGMSLELKQLNSMVSELKA</sequence>
<comment type="subcellular location">
    <subcellularLocation>
        <location evidence="1">Membrane</location>
        <topology evidence="1">Multi-pass membrane protein</topology>
    </subcellularLocation>
</comment>
<dbReference type="InterPro" id="IPR004090">
    <property type="entry name" value="Chemotax_Me-accpt_rcpt"/>
</dbReference>
<name>A0A7U8GTF7_NEPCE</name>
<dbReference type="PROSITE" id="PS50885">
    <property type="entry name" value="HAMP"/>
    <property type="match status" value="1"/>
</dbReference>
<dbReference type="RefSeq" id="WP_007020588.1">
    <property type="nucleotide sequence ID" value="NZ_CH724125.1"/>
</dbReference>
<dbReference type="CDD" id="cd06225">
    <property type="entry name" value="HAMP"/>
    <property type="match status" value="1"/>
</dbReference>
<dbReference type="PANTHER" id="PTHR32089:SF119">
    <property type="entry name" value="METHYL-ACCEPTING CHEMOTAXIS PROTEIN CTPL"/>
    <property type="match status" value="1"/>
</dbReference>
<dbReference type="OrthoDB" id="5613951at2"/>
<comment type="similarity">
    <text evidence="6">Belongs to the methyl-accepting chemotaxis (MCP) protein family.</text>
</comment>
<evidence type="ECO:0000313" key="12">
    <source>
        <dbReference type="EMBL" id="EAR62278.1"/>
    </source>
</evidence>
<dbReference type="CDD" id="cd11386">
    <property type="entry name" value="MCP_signal"/>
    <property type="match status" value="1"/>
</dbReference>
<dbReference type="Pfam" id="PF00672">
    <property type="entry name" value="HAMP"/>
    <property type="match status" value="1"/>
</dbReference>
<feature type="transmembrane region" description="Helical" evidence="9">
    <location>
        <begin position="12"/>
        <end position="32"/>
    </location>
</feature>
<dbReference type="GO" id="GO:0006935">
    <property type="term" value="P:chemotaxis"/>
    <property type="evidence" value="ECO:0007669"/>
    <property type="project" value="InterPro"/>
</dbReference>
<evidence type="ECO:0000256" key="3">
    <source>
        <dbReference type="ARBA" id="ARBA00022989"/>
    </source>
</evidence>
<feature type="coiled-coil region" evidence="8">
    <location>
        <begin position="93"/>
        <end position="120"/>
    </location>
</feature>
<keyword evidence="3 9" id="KW-1133">Transmembrane helix</keyword>
<evidence type="ECO:0000259" key="10">
    <source>
        <dbReference type="PROSITE" id="PS50111"/>
    </source>
</evidence>
<feature type="domain" description="Methyl-accepting transducer" evidence="10">
    <location>
        <begin position="292"/>
        <end position="528"/>
    </location>
</feature>
<dbReference type="GO" id="GO:0007165">
    <property type="term" value="P:signal transduction"/>
    <property type="evidence" value="ECO:0007669"/>
    <property type="project" value="UniProtKB-KW"/>
</dbReference>
<proteinExistence type="inferred from homology"/>
<evidence type="ECO:0000256" key="1">
    <source>
        <dbReference type="ARBA" id="ARBA00004141"/>
    </source>
</evidence>
<dbReference type="SMART" id="SM00283">
    <property type="entry name" value="MA"/>
    <property type="match status" value="1"/>
</dbReference>
<dbReference type="SMART" id="SM00304">
    <property type="entry name" value="HAMP"/>
    <property type="match status" value="1"/>
</dbReference>
<evidence type="ECO:0000256" key="8">
    <source>
        <dbReference type="SAM" id="Coils"/>
    </source>
</evidence>
<evidence type="ECO:0000256" key="9">
    <source>
        <dbReference type="SAM" id="Phobius"/>
    </source>
</evidence>
<evidence type="ECO:0000256" key="5">
    <source>
        <dbReference type="ARBA" id="ARBA00023224"/>
    </source>
</evidence>
<dbReference type="AlphaFoldDB" id="A0A7U8GTF7"/>
<comment type="caution">
    <text evidence="12">The sequence shown here is derived from an EMBL/GenBank/DDBJ whole genome shotgun (WGS) entry which is preliminary data.</text>
</comment>
<dbReference type="SUPFAM" id="SSF58104">
    <property type="entry name" value="Methyl-accepting chemotaxis protein (MCP) signaling domain"/>
    <property type="match status" value="1"/>
</dbReference>
<dbReference type="PROSITE" id="PS50111">
    <property type="entry name" value="CHEMOTAXIS_TRANSDUC_2"/>
    <property type="match status" value="1"/>
</dbReference>
<evidence type="ECO:0000259" key="11">
    <source>
        <dbReference type="PROSITE" id="PS50885"/>
    </source>
</evidence>
<feature type="transmembrane region" description="Helical" evidence="9">
    <location>
        <begin position="209"/>
        <end position="231"/>
    </location>
</feature>
<keyword evidence="13" id="KW-1185">Reference proteome</keyword>
<dbReference type="Proteomes" id="UP000002171">
    <property type="component" value="Unassembled WGS sequence"/>
</dbReference>
<keyword evidence="2 9" id="KW-0812">Transmembrane</keyword>
<dbReference type="PANTHER" id="PTHR32089">
    <property type="entry name" value="METHYL-ACCEPTING CHEMOTAXIS PROTEIN MCPB"/>
    <property type="match status" value="1"/>
</dbReference>
<evidence type="ECO:0000256" key="7">
    <source>
        <dbReference type="PROSITE-ProRule" id="PRU00284"/>
    </source>
</evidence>
<evidence type="ECO:0000256" key="4">
    <source>
        <dbReference type="ARBA" id="ARBA00023136"/>
    </source>
</evidence>
<dbReference type="FunFam" id="1.10.287.950:FF:000001">
    <property type="entry name" value="Methyl-accepting chemotaxis sensory transducer"/>
    <property type="match status" value="1"/>
</dbReference>
<gene>
    <name evidence="12" type="ORF">MED92_14613</name>
</gene>
<organism evidence="12 13">
    <name type="scientific">Neptuniibacter caesariensis</name>
    <dbReference type="NCBI Taxonomy" id="207954"/>
    <lineage>
        <taxon>Bacteria</taxon>
        <taxon>Pseudomonadati</taxon>
        <taxon>Pseudomonadota</taxon>
        <taxon>Gammaproteobacteria</taxon>
        <taxon>Oceanospirillales</taxon>
        <taxon>Oceanospirillaceae</taxon>
        <taxon>Neptuniibacter</taxon>
    </lineage>
</organism>
<reference evidence="12 13" key="1">
    <citation type="submission" date="2006-02" db="EMBL/GenBank/DDBJ databases">
        <authorList>
            <person name="Pinhassi J."/>
            <person name="Pedros-Alio C."/>
            <person name="Ferriera S."/>
            <person name="Johnson J."/>
            <person name="Kravitz S."/>
            <person name="Halpern A."/>
            <person name="Remington K."/>
            <person name="Beeson K."/>
            <person name="Tran B."/>
            <person name="Rogers Y.-H."/>
            <person name="Friedman R."/>
            <person name="Venter J.C."/>
        </authorList>
    </citation>
    <scope>NUCLEOTIDE SEQUENCE [LARGE SCALE GENOMIC DNA]</scope>
    <source>
        <strain evidence="12 13">MED92</strain>
    </source>
</reference>
<accession>A0A7U8GTF7</accession>
<dbReference type="GO" id="GO:0004888">
    <property type="term" value="F:transmembrane signaling receptor activity"/>
    <property type="evidence" value="ECO:0007669"/>
    <property type="project" value="InterPro"/>
</dbReference>
<keyword evidence="5 7" id="KW-0807">Transducer</keyword>
<keyword evidence="8" id="KW-0175">Coiled coil</keyword>
<dbReference type="GO" id="GO:0016020">
    <property type="term" value="C:membrane"/>
    <property type="evidence" value="ECO:0007669"/>
    <property type="project" value="UniProtKB-SubCell"/>
</dbReference>
<dbReference type="EMBL" id="AAOW01000003">
    <property type="protein sequence ID" value="EAR62278.1"/>
    <property type="molecule type" value="Genomic_DNA"/>
</dbReference>
<dbReference type="InterPro" id="IPR004089">
    <property type="entry name" value="MCPsignal_dom"/>
</dbReference>
<dbReference type="Gene3D" id="1.10.287.950">
    <property type="entry name" value="Methyl-accepting chemotaxis protein"/>
    <property type="match status" value="1"/>
</dbReference>
<dbReference type="InterPro" id="IPR003660">
    <property type="entry name" value="HAMP_dom"/>
</dbReference>
<protein>
    <submittedName>
        <fullName evidence="12">Methyl-accepting chemotaxis protein (Contains HAMP domain)</fullName>
    </submittedName>
</protein>